<dbReference type="InterPro" id="IPR017441">
    <property type="entry name" value="Protein_kinase_ATP_BS"/>
</dbReference>
<keyword evidence="6" id="KW-0829">Tyrosine-protein kinase</keyword>
<dbReference type="InterPro" id="IPR001245">
    <property type="entry name" value="Ser-Thr/Tyr_kinase_cat_dom"/>
</dbReference>
<evidence type="ECO:0000256" key="6">
    <source>
        <dbReference type="ARBA" id="ARBA00023137"/>
    </source>
</evidence>
<dbReference type="InterPro" id="IPR008266">
    <property type="entry name" value="Tyr_kinase_AS"/>
</dbReference>
<evidence type="ECO:0000256" key="4">
    <source>
        <dbReference type="ARBA" id="ARBA00022777"/>
    </source>
</evidence>
<keyword evidence="4" id="KW-0418">Kinase</keyword>
<dbReference type="GO" id="GO:0005886">
    <property type="term" value="C:plasma membrane"/>
    <property type="evidence" value="ECO:0007669"/>
    <property type="project" value="TreeGrafter"/>
</dbReference>
<evidence type="ECO:0000256" key="1">
    <source>
        <dbReference type="ARBA" id="ARBA00004167"/>
    </source>
</evidence>
<sequence>MDVITLLNNFTTTIDPSFDSNYTYNGSTVNPFMANTEIPAPLYTTPKGPEHQEGPNISNQALYISIIVVCSTIMFLAICCGGICLCKLKYRFVALRLNFINARFRNTESGGRPAMSNDYLSSPTSRKVSAVTDSWELSPENLVIHKTHRLGNGAFAIVYKGVLTGRNPLLLVRKSLNFATENSDSTSTEVAVKMLYNHADESAQEDLLREISFMKRLGYHPHVLSMVGCITLGYEPLLVIEFCANGDLLSLLRRHRSDFLPDSPSPLKPDDVHLTIRDLLSFAWQVADGLIYFGSKNFIHRDVAARNVLITHDLVAKISDFGLCRHSEDALYTTKGGKLPIKWMALEALTQAEFSPASDVWSYGVFLYELLSCGDLPYPTVDPADMATHLKNGHRLEQPIMCDDELYSLMKKTWSSDPADRPTFQELRTSLTRILENMTESYGYLSVTAEYARLASVIGGFGFPTQHPAPDPSIVAILDELADPADTSIHL</sequence>
<dbReference type="InterPro" id="IPR000719">
    <property type="entry name" value="Prot_kinase_dom"/>
</dbReference>
<evidence type="ECO:0000256" key="5">
    <source>
        <dbReference type="ARBA" id="ARBA00022840"/>
    </source>
</evidence>
<dbReference type="AlphaFoldDB" id="A0A7E4VQ30"/>
<dbReference type="GO" id="GO:0005524">
    <property type="term" value="F:ATP binding"/>
    <property type="evidence" value="ECO:0007669"/>
    <property type="project" value="UniProtKB-UniRule"/>
</dbReference>
<dbReference type="Gene3D" id="1.10.510.10">
    <property type="entry name" value="Transferase(Phosphotransferase) domain 1"/>
    <property type="match status" value="1"/>
</dbReference>
<proteinExistence type="predicted"/>
<name>A0A7E4VQ30_PANRE</name>
<keyword evidence="9" id="KW-1133">Transmembrane helix</keyword>
<evidence type="ECO:0000313" key="12">
    <source>
        <dbReference type="WBParaSite" id="Pan_g23676.t1"/>
    </source>
</evidence>
<accession>A0A7E4VQ30</accession>
<dbReference type="Gene3D" id="3.30.200.20">
    <property type="entry name" value="Phosphorylase Kinase, domain 1"/>
    <property type="match status" value="1"/>
</dbReference>
<keyword evidence="5 8" id="KW-0067">ATP-binding</keyword>
<evidence type="ECO:0000259" key="10">
    <source>
        <dbReference type="PROSITE" id="PS50011"/>
    </source>
</evidence>
<dbReference type="InterPro" id="IPR050122">
    <property type="entry name" value="RTK"/>
</dbReference>
<evidence type="ECO:0000313" key="11">
    <source>
        <dbReference type="Proteomes" id="UP000492821"/>
    </source>
</evidence>
<feature type="domain" description="Protein kinase" evidence="10">
    <location>
        <begin position="144"/>
        <end position="445"/>
    </location>
</feature>
<comment type="catalytic activity">
    <reaction evidence="7">
        <text>L-tyrosyl-[protein] + ATP = O-phospho-L-tyrosyl-[protein] + ADP + H(+)</text>
        <dbReference type="Rhea" id="RHEA:10596"/>
        <dbReference type="Rhea" id="RHEA-COMP:10136"/>
        <dbReference type="Rhea" id="RHEA-COMP:20101"/>
        <dbReference type="ChEBI" id="CHEBI:15378"/>
        <dbReference type="ChEBI" id="CHEBI:30616"/>
        <dbReference type="ChEBI" id="CHEBI:46858"/>
        <dbReference type="ChEBI" id="CHEBI:61978"/>
        <dbReference type="ChEBI" id="CHEBI:456216"/>
        <dbReference type="EC" id="2.7.10.1"/>
    </reaction>
</comment>
<organism evidence="11 12">
    <name type="scientific">Panagrellus redivivus</name>
    <name type="common">Microworm</name>
    <dbReference type="NCBI Taxonomy" id="6233"/>
    <lineage>
        <taxon>Eukaryota</taxon>
        <taxon>Metazoa</taxon>
        <taxon>Ecdysozoa</taxon>
        <taxon>Nematoda</taxon>
        <taxon>Chromadorea</taxon>
        <taxon>Rhabditida</taxon>
        <taxon>Tylenchina</taxon>
        <taxon>Panagrolaimomorpha</taxon>
        <taxon>Panagrolaimoidea</taxon>
        <taxon>Panagrolaimidae</taxon>
        <taxon>Panagrellus</taxon>
    </lineage>
</organism>
<evidence type="ECO:0000256" key="7">
    <source>
        <dbReference type="ARBA" id="ARBA00051243"/>
    </source>
</evidence>
<keyword evidence="9" id="KW-0812">Transmembrane</keyword>
<feature type="transmembrane region" description="Helical" evidence="9">
    <location>
        <begin position="61"/>
        <end position="86"/>
    </location>
</feature>
<evidence type="ECO:0000256" key="2">
    <source>
        <dbReference type="ARBA" id="ARBA00022679"/>
    </source>
</evidence>
<dbReference type="GO" id="GO:0004714">
    <property type="term" value="F:transmembrane receptor protein tyrosine kinase activity"/>
    <property type="evidence" value="ECO:0007669"/>
    <property type="project" value="UniProtKB-EC"/>
</dbReference>
<dbReference type="FunFam" id="1.10.510.10:FF:000554">
    <property type="entry name" value="Predicted protein"/>
    <property type="match status" value="1"/>
</dbReference>
<dbReference type="GO" id="GO:0007169">
    <property type="term" value="P:cell surface receptor protein tyrosine kinase signaling pathway"/>
    <property type="evidence" value="ECO:0007669"/>
    <property type="project" value="TreeGrafter"/>
</dbReference>
<dbReference type="GO" id="GO:0043235">
    <property type="term" value="C:receptor complex"/>
    <property type="evidence" value="ECO:0007669"/>
    <property type="project" value="TreeGrafter"/>
</dbReference>
<dbReference type="PROSITE" id="PS00109">
    <property type="entry name" value="PROTEIN_KINASE_TYR"/>
    <property type="match status" value="1"/>
</dbReference>
<dbReference type="PROSITE" id="PS50011">
    <property type="entry name" value="PROTEIN_KINASE_DOM"/>
    <property type="match status" value="1"/>
</dbReference>
<dbReference type="Pfam" id="PF07714">
    <property type="entry name" value="PK_Tyr_Ser-Thr"/>
    <property type="match status" value="1"/>
</dbReference>
<evidence type="ECO:0000256" key="3">
    <source>
        <dbReference type="ARBA" id="ARBA00022741"/>
    </source>
</evidence>
<dbReference type="InterPro" id="IPR011009">
    <property type="entry name" value="Kinase-like_dom_sf"/>
</dbReference>
<reference evidence="12" key="2">
    <citation type="submission" date="2020-10" db="UniProtKB">
        <authorList>
            <consortium name="WormBaseParasite"/>
        </authorList>
    </citation>
    <scope>IDENTIFICATION</scope>
</reference>
<dbReference type="CDD" id="cd00192">
    <property type="entry name" value="PTKc"/>
    <property type="match status" value="1"/>
</dbReference>
<dbReference type="PANTHER" id="PTHR24416:SF624">
    <property type="entry name" value="TYROSINE-PROTEIN KINASE F09A5.2-RELATED"/>
    <property type="match status" value="1"/>
</dbReference>
<keyword evidence="3 8" id="KW-0547">Nucleotide-binding</keyword>
<evidence type="ECO:0000256" key="9">
    <source>
        <dbReference type="SAM" id="Phobius"/>
    </source>
</evidence>
<feature type="binding site" evidence="8">
    <location>
        <position position="174"/>
    </location>
    <ligand>
        <name>ATP</name>
        <dbReference type="ChEBI" id="CHEBI:30616"/>
    </ligand>
</feature>
<keyword evidence="11" id="KW-1185">Reference proteome</keyword>
<dbReference type="Proteomes" id="UP000492821">
    <property type="component" value="Unassembled WGS sequence"/>
</dbReference>
<dbReference type="PANTHER" id="PTHR24416">
    <property type="entry name" value="TYROSINE-PROTEIN KINASE RECEPTOR"/>
    <property type="match status" value="1"/>
</dbReference>
<dbReference type="SMART" id="SM00219">
    <property type="entry name" value="TyrKc"/>
    <property type="match status" value="1"/>
</dbReference>
<dbReference type="WBParaSite" id="Pan_g23676.t1">
    <property type="protein sequence ID" value="Pan_g23676.t1"/>
    <property type="gene ID" value="Pan_g23676"/>
</dbReference>
<reference evidence="11" key="1">
    <citation type="journal article" date="2013" name="Genetics">
        <title>The draft genome and transcriptome of Panagrellus redivivus are shaped by the harsh demands of a free-living lifestyle.</title>
        <authorList>
            <person name="Srinivasan J."/>
            <person name="Dillman A.R."/>
            <person name="Macchietto M.G."/>
            <person name="Heikkinen L."/>
            <person name="Lakso M."/>
            <person name="Fracchia K.M."/>
            <person name="Antoshechkin I."/>
            <person name="Mortazavi A."/>
            <person name="Wong G."/>
            <person name="Sternberg P.W."/>
        </authorList>
    </citation>
    <scope>NUCLEOTIDE SEQUENCE [LARGE SCALE GENOMIC DNA]</scope>
    <source>
        <strain evidence="11">MT8872</strain>
    </source>
</reference>
<dbReference type="PROSITE" id="PS00107">
    <property type="entry name" value="PROTEIN_KINASE_ATP"/>
    <property type="match status" value="1"/>
</dbReference>
<dbReference type="InterPro" id="IPR020635">
    <property type="entry name" value="Tyr_kinase_cat_dom"/>
</dbReference>
<evidence type="ECO:0000256" key="8">
    <source>
        <dbReference type="PROSITE-ProRule" id="PRU10141"/>
    </source>
</evidence>
<keyword evidence="9" id="KW-0472">Membrane</keyword>
<keyword evidence="2" id="KW-0808">Transferase</keyword>
<dbReference type="PRINTS" id="PR00109">
    <property type="entry name" value="TYRKINASE"/>
</dbReference>
<dbReference type="SUPFAM" id="SSF56112">
    <property type="entry name" value="Protein kinase-like (PK-like)"/>
    <property type="match status" value="1"/>
</dbReference>
<protein>
    <submittedName>
        <fullName evidence="12">Protein kinase domain-containing protein</fullName>
    </submittedName>
</protein>
<comment type="subcellular location">
    <subcellularLocation>
        <location evidence="1">Membrane</location>
        <topology evidence="1">Single-pass membrane protein</topology>
    </subcellularLocation>
</comment>